<sequence>MTESPVAVSAAWMPPARMQRIIVHWTAGAHKASDLDKAHYHILIQGDASLVRGIPTIDLNQAPAKKGYAAHTLNCNTGSIGVSLCCMAGAVESPFNAGKFPMTESQWDKLPVVLAALCERYSITPSPTTVLSHAEVQANLGIKQRGKWDIARLAFDPSVNGAKACGDIFRKRTAELLG</sequence>
<feature type="domain" description="N-acetylmuramoyl-L-alanine amidase" evidence="1">
    <location>
        <begin position="17"/>
        <end position="137"/>
    </location>
</feature>
<dbReference type="EMBL" id="QJRY01000007">
    <property type="protein sequence ID" value="PYB71498.1"/>
    <property type="molecule type" value="Genomic_DNA"/>
</dbReference>
<evidence type="ECO:0000313" key="2">
    <source>
        <dbReference type="EMBL" id="PYB71498.1"/>
    </source>
</evidence>
<keyword evidence="3" id="KW-1185">Reference proteome</keyword>
<dbReference type="SUPFAM" id="SSF55846">
    <property type="entry name" value="N-acetylmuramoyl-L-alanine amidase-like"/>
    <property type="match status" value="1"/>
</dbReference>
<dbReference type="RefSeq" id="WP_110793051.1">
    <property type="nucleotide sequence ID" value="NZ_QJRY01000007.1"/>
</dbReference>
<protein>
    <submittedName>
        <fullName evidence="2">N-acetylmuramoyl-L-alanine amidase</fullName>
    </submittedName>
</protein>
<dbReference type="InterPro" id="IPR002502">
    <property type="entry name" value="Amidase_domain"/>
</dbReference>
<name>A0ABX5NNA4_9HYPH</name>
<accession>A0ABX5NNA4</accession>
<dbReference type="InterPro" id="IPR036505">
    <property type="entry name" value="Amidase/PGRP_sf"/>
</dbReference>
<comment type="caution">
    <text evidence="2">The sequence shown here is derived from an EMBL/GenBank/DDBJ whole genome shotgun (WGS) entry which is preliminary data.</text>
</comment>
<dbReference type="Gene3D" id="3.40.80.10">
    <property type="entry name" value="Peptidoglycan recognition protein-like"/>
    <property type="match status" value="1"/>
</dbReference>
<gene>
    <name evidence="2" type="ORF">DMY87_18025</name>
</gene>
<reference evidence="2 3" key="1">
    <citation type="submission" date="2018-06" db="EMBL/GenBank/DDBJ databases">
        <title>Rhizobium wuzhouense sp. nov., isolated from roots of Oryza officinalis.</title>
        <authorList>
            <person name="Yuan T."/>
        </authorList>
    </citation>
    <scope>NUCLEOTIDE SEQUENCE [LARGE SCALE GENOMIC DNA]</scope>
    <source>
        <strain evidence="2 3">W44</strain>
    </source>
</reference>
<organism evidence="2 3">
    <name type="scientific">Rhizobium wuzhouense</name>
    <dbReference type="NCBI Taxonomy" id="1986026"/>
    <lineage>
        <taxon>Bacteria</taxon>
        <taxon>Pseudomonadati</taxon>
        <taxon>Pseudomonadota</taxon>
        <taxon>Alphaproteobacteria</taxon>
        <taxon>Hyphomicrobiales</taxon>
        <taxon>Rhizobiaceae</taxon>
        <taxon>Rhizobium/Agrobacterium group</taxon>
        <taxon>Rhizobium</taxon>
    </lineage>
</organism>
<evidence type="ECO:0000259" key="1">
    <source>
        <dbReference type="Pfam" id="PF01510"/>
    </source>
</evidence>
<dbReference type="Pfam" id="PF01510">
    <property type="entry name" value="Amidase_2"/>
    <property type="match status" value="1"/>
</dbReference>
<dbReference type="Proteomes" id="UP000247536">
    <property type="component" value="Unassembled WGS sequence"/>
</dbReference>
<evidence type="ECO:0000313" key="3">
    <source>
        <dbReference type="Proteomes" id="UP000247536"/>
    </source>
</evidence>
<proteinExistence type="predicted"/>